<dbReference type="SUPFAM" id="SSF64288">
    <property type="entry name" value="Chorismate lyase-like"/>
    <property type="match status" value="1"/>
</dbReference>
<gene>
    <name evidence="5" type="ORF">FC38_GL000927</name>
</gene>
<dbReference type="PROSITE" id="PS50949">
    <property type="entry name" value="HTH_GNTR"/>
    <property type="match status" value="1"/>
</dbReference>
<protein>
    <submittedName>
        <fullName evidence="5">Transcriptional regulator</fullName>
    </submittedName>
</protein>
<comment type="caution">
    <text evidence="5">The sequence shown here is derived from an EMBL/GenBank/DDBJ whole genome shotgun (WGS) entry which is preliminary data.</text>
</comment>
<dbReference type="InterPro" id="IPR000524">
    <property type="entry name" value="Tscrpt_reg_HTH_GntR"/>
</dbReference>
<keyword evidence="2" id="KW-0238">DNA-binding</keyword>
<reference evidence="5 6" key="1">
    <citation type="journal article" date="2015" name="Genome Announc.">
        <title>Expanding the biotechnology potential of lactobacilli through comparative genomics of 213 strains and associated genera.</title>
        <authorList>
            <person name="Sun Z."/>
            <person name="Harris H.M."/>
            <person name="McCann A."/>
            <person name="Guo C."/>
            <person name="Argimon S."/>
            <person name="Zhang W."/>
            <person name="Yang X."/>
            <person name="Jeffery I.B."/>
            <person name="Cooney J.C."/>
            <person name="Kagawa T.F."/>
            <person name="Liu W."/>
            <person name="Song Y."/>
            <person name="Salvetti E."/>
            <person name="Wrobel A."/>
            <person name="Rasinkangas P."/>
            <person name="Parkhill J."/>
            <person name="Rea M.C."/>
            <person name="O'Sullivan O."/>
            <person name="Ritari J."/>
            <person name="Douillard F.P."/>
            <person name="Paul Ross R."/>
            <person name="Yang R."/>
            <person name="Briner A.E."/>
            <person name="Felis G.E."/>
            <person name="de Vos W.M."/>
            <person name="Barrangou R."/>
            <person name="Klaenhammer T.R."/>
            <person name="Caufield P.W."/>
            <person name="Cui Y."/>
            <person name="Zhang H."/>
            <person name="O'Toole P.W."/>
        </authorList>
    </citation>
    <scope>NUCLEOTIDE SEQUENCE [LARGE SCALE GENOMIC DNA]</scope>
    <source>
        <strain evidence="5 6">DSM 23908</strain>
    </source>
</reference>
<proteinExistence type="predicted"/>
<dbReference type="PANTHER" id="PTHR44846:SF4">
    <property type="entry name" value="HTH GNTR-TYPE DOMAIN-CONTAINING PROTEIN"/>
    <property type="match status" value="1"/>
</dbReference>
<dbReference type="Pfam" id="PF07702">
    <property type="entry name" value="UTRA"/>
    <property type="match status" value="1"/>
</dbReference>
<evidence type="ECO:0000256" key="3">
    <source>
        <dbReference type="ARBA" id="ARBA00023163"/>
    </source>
</evidence>
<organism evidence="5 6">
    <name type="scientific">Lactobacillus gigeriorum DSM 23908 = CRBIP 24.85</name>
    <dbReference type="NCBI Taxonomy" id="1423751"/>
    <lineage>
        <taxon>Bacteria</taxon>
        <taxon>Bacillati</taxon>
        <taxon>Bacillota</taxon>
        <taxon>Bacilli</taxon>
        <taxon>Lactobacillales</taxon>
        <taxon>Lactobacillaceae</taxon>
        <taxon>Lactobacillus</taxon>
    </lineage>
</organism>
<sequence>MKLLKKSVKKFIYRMDRNMTKYHEIAEQLSKQIINGQFEGKLPTEAELARQFYTSRVVISRVLKILSMKDLINVIPGSGIYIKEKNRRMPTMNTESAGLHDGFSNSMKNKGKVTSHVISFTIREAEGEELKKLKLKKGDLVYDIIRQRLVDGKAMKLEYTMMPVKVIPGITDEVLNQSIYSYIKNELKLEVGKANRIIMADKVDAYDVEYLDCQVGDAILAVHQVAFLTDGRPFELSETRDRYDRAAYFLFEVES</sequence>
<dbReference type="SMART" id="SM00866">
    <property type="entry name" value="UTRA"/>
    <property type="match status" value="1"/>
</dbReference>
<evidence type="ECO:0000256" key="2">
    <source>
        <dbReference type="ARBA" id="ARBA00023125"/>
    </source>
</evidence>
<feature type="domain" description="HTH gntR-type" evidence="4">
    <location>
        <begin position="19"/>
        <end position="85"/>
    </location>
</feature>
<dbReference type="InterPro" id="IPR036388">
    <property type="entry name" value="WH-like_DNA-bd_sf"/>
</dbReference>
<dbReference type="SUPFAM" id="SSF46785">
    <property type="entry name" value="Winged helix' DNA-binding domain"/>
    <property type="match status" value="1"/>
</dbReference>
<evidence type="ECO:0000313" key="6">
    <source>
        <dbReference type="Proteomes" id="UP000051521"/>
    </source>
</evidence>
<dbReference type="Pfam" id="PF00392">
    <property type="entry name" value="GntR"/>
    <property type="match status" value="1"/>
</dbReference>
<keyword evidence="6" id="KW-1185">Reference proteome</keyword>
<name>A0ABR5PU88_9LACO</name>
<dbReference type="Proteomes" id="UP000051521">
    <property type="component" value="Unassembled WGS sequence"/>
</dbReference>
<dbReference type="InterPro" id="IPR011663">
    <property type="entry name" value="UTRA"/>
</dbReference>
<dbReference type="InterPro" id="IPR028978">
    <property type="entry name" value="Chorismate_lyase_/UTRA_dom_sf"/>
</dbReference>
<dbReference type="InterPro" id="IPR036390">
    <property type="entry name" value="WH_DNA-bd_sf"/>
</dbReference>
<keyword evidence="3" id="KW-0804">Transcription</keyword>
<dbReference type="Gene3D" id="3.40.1410.10">
    <property type="entry name" value="Chorismate lyase-like"/>
    <property type="match status" value="1"/>
</dbReference>
<dbReference type="EMBL" id="AYZO01000027">
    <property type="protein sequence ID" value="KRN10754.1"/>
    <property type="molecule type" value="Genomic_DNA"/>
</dbReference>
<keyword evidence="1" id="KW-0805">Transcription regulation</keyword>
<evidence type="ECO:0000256" key="1">
    <source>
        <dbReference type="ARBA" id="ARBA00023015"/>
    </source>
</evidence>
<dbReference type="CDD" id="cd07377">
    <property type="entry name" value="WHTH_GntR"/>
    <property type="match status" value="1"/>
</dbReference>
<evidence type="ECO:0000259" key="4">
    <source>
        <dbReference type="PROSITE" id="PS50949"/>
    </source>
</evidence>
<dbReference type="SMART" id="SM00345">
    <property type="entry name" value="HTH_GNTR"/>
    <property type="match status" value="1"/>
</dbReference>
<accession>A0ABR5PU88</accession>
<dbReference type="PANTHER" id="PTHR44846">
    <property type="entry name" value="MANNOSYL-D-GLYCERATE TRANSPORT/METABOLISM SYSTEM REPRESSOR MNGR-RELATED"/>
    <property type="match status" value="1"/>
</dbReference>
<dbReference type="Gene3D" id="1.10.10.10">
    <property type="entry name" value="Winged helix-like DNA-binding domain superfamily/Winged helix DNA-binding domain"/>
    <property type="match status" value="1"/>
</dbReference>
<evidence type="ECO:0000313" key="5">
    <source>
        <dbReference type="EMBL" id="KRN10754.1"/>
    </source>
</evidence>
<dbReference type="InterPro" id="IPR050679">
    <property type="entry name" value="Bact_HTH_transcr_reg"/>
</dbReference>